<dbReference type="EMBL" id="BKCJ010002711">
    <property type="protein sequence ID" value="GEU50411.1"/>
    <property type="molecule type" value="Genomic_DNA"/>
</dbReference>
<accession>A0A6L2KLW3</accession>
<organism evidence="3">
    <name type="scientific">Tanacetum cinerariifolium</name>
    <name type="common">Dalmatian daisy</name>
    <name type="synonym">Chrysanthemum cinerariifolium</name>
    <dbReference type="NCBI Taxonomy" id="118510"/>
    <lineage>
        <taxon>Eukaryota</taxon>
        <taxon>Viridiplantae</taxon>
        <taxon>Streptophyta</taxon>
        <taxon>Embryophyta</taxon>
        <taxon>Tracheophyta</taxon>
        <taxon>Spermatophyta</taxon>
        <taxon>Magnoliopsida</taxon>
        <taxon>eudicotyledons</taxon>
        <taxon>Gunneridae</taxon>
        <taxon>Pentapetalae</taxon>
        <taxon>asterids</taxon>
        <taxon>campanulids</taxon>
        <taxon>Asterales</taxon>
        <taxon>Asteraceae</taxon>
        <taxon>Asteroideae</taxon>
        <taxon>Anthemideae</taxon>
        <taxon>Anthemidinae</taxon>
        <taxon>Tanacetum</taxon>
    </lineage>
</organism>
<feature type="compositionally biased region" description="Acidic residues" evidence="2">
    <location>
        <begin position="1"/>
        <end position="11"/>
    </location>
</feature>
<evidence type="ECO:0000256" key="1">
    <source>
        <dbReference type="SAM" id="Coils"/>
    </source>
</evidence>
<comment type="caution">
    <text evidence="3">The sequence shown here is derived from an EMBL/GenBank/DDBJ whole genome shotgun (WGS) entry which is preliminary data.</text>
</comment>
<keyword evidence="1" id="KW-0175">Coiled coil</keyword>
<protein>
    <submittedName>
        <fullName evidence="3">Uncharacterized protein</fullName>
    </submittedName>
</protein>
<dbReference type="AlphaFoldDB" id="A0A6L2KLW3"/>
<evidence type="ECO:0000313" key="3">
    <source>
        <dbReference type="EMBL" id="GEU50411.1"/>
    </source>
</evidence>
<sequence>MIVEQQVDDGADEVHDEGVPTAGIVAKGDVSAANDEVHTAVEESSIPSPTPPTSPSQPSQDIPSTSQDKDAQALEITKLKQRVKKLERWNKASKIKRLNKVDEDVVLEVAKDVIVEKYTDVDERSKPVKLQEVVDVVTTAKLITEVVTASIIRDPKETATPSTIVHSKSKFKDKGKWILVEEPKPLKKQAQIKQDEAYARELEAELNKNIELDKVIDHVHIKHKEDNAVKRYQALKRKLQTKAQARKNMTIYLKNVAGFKMDYFKGMTYDDIRLIFEKHFDSNVAFLQKTKEQMDEEDSRALKRINESQEDKAAKKQKLDEEVEELKRHLQIVPNDEDNLILLVERRYPLTRFTLDQMLNNVRLKVEEDSEVSLELLSFEVDAAEDFKENMLRVKGPITTQALEIDSFKKRVKKLEKKQRSRTHKLKRLYKVGLTSKVDSSEDEQNLDEDISKQGRIKAIDADEDITLVNDQDNAEMFDVNDLKGEEVFIDKELNDEVQNFIAEVVKDINNAKVIVDAAQVNVAGKVNAAI</sequence>
<proteinExistence type="predicted"/>
<feature type="region of interest" description="Disordered" evidence="2">
    <location>
        <begin position="1"/>
        <end position="70"/>
    </location>
</feature>
<name>A0A6L2KLW3_TANCI</name>
<feature type="coiled-coil region" evidence="1">
    <location>
        <begin position="302"/>
        <end position="329"/>
    </location>
</feature>
<feature type="compositionally biased region" description="Low complexity" evidence="2">
    <location>
        <begin position="56"/>
        <end position="66"/>
    </location>
</feature>
<reference evidence="3" key="1">
    <citation type="journal article" date="2019" name="Sci. Rep.">
        <title>Draft genome of Tanacetum cinerariifolium, the natural source of mosquito coil.</title>
        <authorList>
            <person name="Yamashiro T."/>
            <person name="Shiraishi A."/>
            <person name="Satake H."/>
            <person name="Nakayama K."/>
        </authorList>
    </citation>
    <scope>NUCLEOTIDE SEQUENCE</scope>
</reference>
<evidence type="ECO:0000256" key="2">
    <source>
        <dbReference type="SAM" id="MobiDB-lite"/>
    </source>
</evidence>
<gene>
    <name evidence="3" type="ORF">Tci_022389</name>
</gene>